<dbReference type="Pfam" id="PF04134">
    <property type="entry name" value="DCC1-like"/>
    <property type="match status" value="1"/>
</dbReference>
<gene>
    <name evidence="1" type="ORF">EZI54_05660</name>
</gene>
<comment type="caution">
    <text evidence="1">The sequence shown here is derived from an EMBL/GenBank/DDBJ whole genome shotgun (WGS) entry which is preliminary data.</text>
</comment>
<protein>
    <submittedName>
        <fullName evidence="1">Thiol-disulfide oxidoreductase DCC family protein</fullName>
    </submittedName>
</protein>
<evidence type="ECO:0000313" key="1">
    <source>
        <dbReference type="EMBL" id="TBW57939.1"/>
    </source>
</evidence>
<dbReference type="EMBL" id="SJDL01000006">
    <property type="protein sequence ID" value="TBW57939.1"/>
    <property type="molecule type" value="Genomic_DNA"/>
</dbReference>
<dbReference type="InterPro" id="IPR007263">
    <property type="entry name" value="DCC1-like"/>
</dbReference>
<reference evidence="1 2" key="1">
    <citation type="submission" date="2019-02" db="EMBL/GenBank/DDBJ databases">
        <title>Marinobacter halodurans sp. nov., a marine bacterium isolated from sea tidal flat.</title>
        <authorList>
            <person name="Yoo Y."/>
            <person name="Lee D.W."/>
            <person name="Kim B.S."/>
            <person name="Kim J.-J."/>
        </authorList>
    </citation>
    <scope>NUCLEOTIDE SEQUENCE [LARGE SCALE GENOMIC DNA]</scope>
    <source>
        <strain evidence="1 2">YJ-S3-2</strain>
    </source>
</reference>
<dbReference type="PANTHER" id="PTHR33639:SF2">
    <property type="entry name" value="DUF393 DOMAIN-CONTAINING PROTEIN"/>
    <property type="match status" value="1"/>
</dbReference>
<dbReference type="InterPro" id="IPR052927">
    <property type="entry name" value="DCC_oxidoreductase"/>
</dbReference>
<name>A0ABY1ZNM7_9GAMM</name>
<evidence type="ECO:0000313" key="2">
    <source>
        <dbReference type="Proteomes" id="UP000313645"/>
    </source>
</evidence>
<dbReference type="PANTHER" id="PTHR33639">
    <property type="entry name" value="THIOL-DISULFIDE OXIDOREDUCTASE DCC"/>
    <property type="match status" value="1"/>
</dbReference>
<keyword evidence="2" id="KW-1185">Reference proteome</keyword>
<accession>A0ABY1ZNM7</accession>
<organism evidence="1 2">
    <name type="scientific">Marinobacter halodurans</name>
    <dbReference type="NCBI Taxonomy" id="2528979"/>
    <lineage>
        <taxon>Bacteria</taxon>
        <taxon>Pseudomonadati</taxon>
        <taxon>Pseudomonadota</taxon>
        <taxon>Gammaproteobacteria</taxon>
        <taxon>Pseudomonadales</taxon>
        <taxon>Marinobacteraceae</taxon>
        <taxon>Marinobacter</taxon>
    </lineage>
</organism>
<sequence>MDRTQPIILFDGVCVFCQFWGRFVLRHDRAHRFQLGTLQSDKGQALCREVGVPVDAMESVVLIEGDRAYLRSEAILRIVAGLPRPWRWLALLRWVPRPLRDGLYDWIGRHRYRWFGRYETCPVPAPEDRARFIDR</sequence>
<dbReference type="RefSeq" id="WP_131479919.1">
    <property type="nucleotide sequence ID" value="NZ_SJDL01000006.1"/>
</dbReference>
<proteinExistence type="predicted"/>
<dbReference type="Proteomes" id="UP000313645">
    <property type="component" value="Unassembled WGS sequence"/>
</dbReference>